<protein>
    <submittedName>
        <fullName evidence="2">Uncharacterized protein</fullName>
    </submittedName>
</protein>
<dbReference type="Proteomes" id="UP001224775">
    <property type="component" value="Unassembled WGS sequence"/>
</dbReference>
<dbReference type="AlphaFoldDB" id="A0AAD9DAN9"/>
<comment type="caution">
    <text evidence="2">The sequence shown here is derived from an EMBL/GenBank/DDBJ whole genome shotgun (WGS) entry which is preliminary data.</text>
</comment>
<reference evidence="2" key="1">
    <citation type="submission" date="2023-06" db="EMBL/GenBank/DDBJ databases">
        <title>Survivors Of The Sea: Transcriptome response of Skeletonema marinoi to long-term dormancy.</title>
        <authorList>
            <person name="Pinder M.I.M."/>
            <person name="Kourtchenko O."/>
            <person name="Robertson E.K."/>
            <person name="Larsson T."/>
            <person name="Maumus F."/>
            <person name="Osuna-Cruz C.M."/>
            <person name="Vancaester E."/>
            <person name="Stenow R."/>
            <person name="Vandepoele K."/>
            <person name="Ploug H."/>
            <person name="Bruchert V."/>
            <person name="Godhe A."/>
            <person name="Topel M."/>
        </authorList>
    </citation>
    <scope>NUCLEOTIDE SEQUENCE</scope>
    <source>
        <strain evidence="2">R05AC</strain>
    </source>
</reference>
<dbReference type="EMBL" id="JATAAI010000016">
    <property type="protein sequence ID" value="KAK1740367.1"/>
    <property type="molecule type" value="Genomic_DNA"/>
</dbReference>
<accession>A0AAD9DAN9</accession>
<proteinExistence type="predicted"/>
<organism evidence="2 3">
    <name type="scientific">Skeletonema marinoi</name>
    <dbReference type="NCBI Taxonomy" id="267567"/>
    <lineage>
        <taxon>Eukaryota</taxon>
        <taxon>Sar</taxon>
        <taxon>Stramenopiles</taxon>
        <taxon>Ochrophyta</taxon>
        <taxon>Bacillariophyta</taxon>
        <taxon>Coscinodiscophyceae</taxon>
        <taxon>Thalassiosirophycidae</taxon>
        <taxon>Thalassiosirales</taxon>
        <taxon>Skeletonemataceae</taxon>
        <taxon>Skeletonema</taxon>
        <taxon>Skeletonema marinoi-dohrnii complex</taxon>
    </lineage>
</organism>
<sequence length="270" mass="30265">MTAQECSLTTLEAVSDILSQAPPIAACHLRPHPACCLFISWNGCIVLVYDGFPPPLVQAKMRITNNNDVMLRLKEENFGSKWPKTTLGAVNDGADELSLEQFTRLRDICNRYSNQIINNISTNNGIKVDILSIVEYQQRGLEKLSKRIDVPLDDPTTKSCNDVDEDSSSNSTPSEEEQSRVNSVISEWNDVQAYLPKVNAPGSRIESYRQDFCGRTCVAFIISTMPAPLRDVLSEFRHAVDEEFPGRYGWLDETSLHCTLRSLDEYAKGI</sequence>
<evidence type="ECO:0000256" key="1">
    <source>
        <dbReference type="SAM" id="MobiDB-lite"/>
    </source>
</evidence>
<gene>
    <name evidence="2" type="ORF">QTG54_009317</name>
</gene>
<name>A0AAD9DAN9_9STRA</name>
<keyword evidence="3" id="KW-1185">Reference proteome</keyword>
<evidence type="ECO:0000313" key="3">
    <source>
        <dbReference type="Proteomes" id="UP001224775"/>
    </source>
</evidence>
<evidence type="ECO:0000313" key="2">
    <source>
        <dbReference type="EMBL" id="KAK1740367.1"/>
    </source>
</evidence>
<feature type="region of interest" description="Disordered" evidence="1">
    <location>
        <begin position="152"/>
        <end position="182"/>
    </location>
</feature>